<accession>A0A0A9HAL9</accession>
<reference evidence="1" key="1">
    <citation type="submission" date="2014-09" db="EMBL/GenBank/DDBJ databases">
        <authorList>
            <person name="Magalhaes I.L.F."/>
            <person name="Oliveira U."/>
            <person name="Santos F.R."/>
            <person name="Vidigal T.H.D.A."/>
            <person name="Brescovit A.D."/>
            <person name="Santos A.J."/>
        </authorList>
    </citation>
    <scope>NUCLEOTIDE SEQUENCE</scope>
    <source>
        <tissue evidence="1">Shoot tissue taken approximately 20 cm above the soil surface</tissue>
    </source>
</reference>
<protein>
    <submittedName>
        <fullName evidence="1">Uncharacterized protein</fullName>
    </submittedName>
</protein>
<proteinExistence type="predicted"/>
<dbReference type="AlphaFoldDB" id="A0A0A9HAL9"/>
<organism evidence="1">
    <name type="scientific">Arundo donax</name>
    <name type="common">Giant reed</name>
    <name type="synonym">Donax arundinaceus</name>
    <dbReference type="NCBI Taxonomy" id="35708"/>
    <lineage>
        <taxon>Eukaryota</taxon>
        <taxon>Viridiplantae</taxon>
        <taxon>Streptophyta</taxon>
        <taxon>Embryophyta</taxon>
        <taxon>Tracheophyta</taxon>
        <taxon>Spermatophyta</taxon>
        <taxon>Magnoliopsida</taxon>
        <taxon>Liliopsida</taxon>
        <taxon>Poales</taxon>
        <taxon>Poaceae</taxon>
        <taxon>PACMAD clade</taxon>
        <taxon>Arundinoideae</taxon>
        <taxon>Arundineae</taxon>
        <taxon>Arundo</taxon>
    </lineage>
</organism>
<reference evidence="1" key="2">
    <citation type="journal article" date="2015" name="Data Brief">
        <title>Shoot transcriptome of the giant reed, Arundo donax.</title>
        <authorList>
            <person name="Barrero R.A."/>
            <person name="Guerrero F.D."/>
            <person name="Moolhuijzen P."/>
            <person name="Goolsby J.A."/>
            <person name="Tidwell J."/>
            <person name="Bellgard S.E."/>
            <person name="Bellgard M.I."/>
        </authorList>
    </citation>
    <scope>NUCLEOTIDE SEQUENCE</scope>
    <source>
        <tissue evidence="1">Shoot tissue taken approximately 20 cm above the soil surface</tissue>
    </source>
</reference>
<dbReference type="EMBL" id="GBRH01163686">
    <property type="protein sequence ID" value="JAE34210.1"/>
    <property type="molecule type" value="Transcribed_RNA"/>
</dbReference>
<name>A0A0A9HAL9_ARUDO</name>
<sequence>MQWSQLCTMSAHLPTKDTPKNKIGTRECYTGIKGQH</sequence>
<evidence type="ECO:0000313" key="1">
    <source>
        <dbReference type="EMBL" id="JAE34210.1"/>
    </source>
</evidence>